<dbReference type="InterPro" id="IPR009057">
    <property type="entry name" value="Homeodomain-like_sf"/>
</dbReference>
<sequence>MRIQLYDIMTSLRPYVKVICTMDCDEGTDISHIRVLPDTCVELFVNYTSTPVAIIGDELHKRSIVSFRMSRPMDVQMRKGAGCLAVCFHPGMAYKFFQIPIHTLADTTAALSDIWNNLAEEIEDNLACACNNETRVGILQNYLLQQLTTAKNDLQVAYCLQQAQFSGGLLSVSKLANDAGVSQRHLSRKFLQCIGLSPKEYLRVYRFIQSLHYIKKYPALSLTEIAYKSGYYDQAHFNRDYKTYTGYAPGKFTHAQHIIH</sequence>
<keyword evidence="2" id="KW-0238">DNA-binding</keyword>
<evidence type="ECO:0000313" key="5">
    <source>
        <dbReference type="EMBL" id="MEJ2902584.1"/>
    </source>
</evidence>
<evidence type="ECO:0000256" key="3">
    <source>
        <dbReference type="ARBA" id="ARBA00023163"/>
    </source>
</evidence>
<evidence type="ECO:0000256" key="1">
    <source>
        <dbReference type="ARBA" id="ARBA00023015"/>
    </source>
</evidence>
<accession>A0ABU8NK06</accession>
<reference evidence="5 6" key="1">
    <citation type="submission" date="2024-03" db="EMBL/GenBank/DDBJ databases">
        <title>Sequence of Lycoming College Course Isolates.</title>
        <authorList>
            <person name="Plotts O."/>
            <person name="Newman J."/>
        </authorList>
    </citation>
    <scope>NUCLEOTIDE SEQUENCE [LARGE SCALE GENOMIC DNA]</scope>
    <source>
        <strain evidence="5 6">CJB-3</strain>
    </source>
</reference>
<dbReference type="InterPro" id="IPR018060">
    <property type="entry name" value="HTH_AraC"/>
</dbReference>
<dbReference type="InterPro" id="IPR050204">
    <property type="entry name" value="AraC_XylS_family_regulators"/>
</dbReference>
<dbReference type="PANTHER" id="PTHR46796:SF13">
    <property type="entry name" value="HTH-TYPE TRANSCRIPTIONAL ACTIVATOR RHAS"/>
    <property type="match status" value="1"/>
</dbReference>
<evidence type="ECO:0000259" key="4">
    <source>
        <dbReference type="PROSITE" id="PS01124"/>
    </source>
</evidence>
<dbReference type="Gene3D" id="1.10.10.60">
    <property type="entry name" value="Homeodomain-like"/>
    <property type="match status" value="1"/>
</dbReference>
<feature type="domain" description="HTH araC/xylS-type" evidence="4">
    <location>
        <begin position="155"/>
        <end position="255"/>
    </location>
</feature>
<dbReference type="EMBL" id="JBBEUB010000002">
    <property type="protein sequence ID" value="MEJ2902584.1"/>
    <property type="molecule type" value="Genomic_DNA"/>
</dbReference>
<dbReference type="Pfam" id="PF12833">
    <property type="entry name" value="HTH_18"/>
    <property type="match status" value="1"/>
</dbReference>
<keyword evidence="3" id="KW-0804">Transcription</keyword>
<keyword evidence="6" id="KW-1185">Reference proteome</keyword>
<keyword evidence="1" id="KW-0805">Transcription regulation</keyword>
<dbReference type="InterPro" id="IPR046532">
    <property type="entry name" value="DUF6597"/>
</dbReference>
<protein>
    <submittedName>
        <fullName evidence="5">Helix-turn-helix domain-containing protein</fullName>
    </submittedName>
</protein>
<dbReference type="SMART" id="SM00342">
    <property type="entry name" value="HTH_ARAC"/>
    <property type="match status" value="1"/>
</dbReference>
<gene>
    <name evidence="5" type="ORF">WAE58_09100</name>
</gene>
<name>A0ABU8NK06_9SPHI</name>
<dbReference type="SUPFAM" id="SSF46689">
    <property type="entry name" value="Homeodomain-like"/>
    <property type="match status" value="2"/>
</dbReference>
<evidence type="ECO:0000256" key="2">
    <source>
        <dbReference type="ARBA" id="ARBA00023125"/>
    </source>
</evidence>
<dbReference type="PROSITE" id="PS01124">
    <property type="entry name" value="HTH_ARAC_FAMILY_2"/>
    <property type="match status" value="1"/>
</dbReference>
<dbReference type="Proteomes" id="UP001378956">
    <property type="component" value="Unassembled WGS sequence"/>
</dbReference>
<evidence type="ECO:0000313" key="6">
    <source>
        <dbReference type="Proteomes" id="UP001378956"/>
    </source>
</evidence>
<organism evidence="5 6">
    <name type="scientific">Pedobacter panaciterrae</name>
    <dbReference type="NCBI Taxonomy" id="363849"/>
    <lineage>
        <taxon>Bacteria</taxon>
        <taxon>Pseudomonadati</taxon>
        <taxon>Bacteroidota</taxon>
        <taxon>Sphingobacteriia</taxon>
        <taxon>Sphingobacteriales</taxon>
        <taxon>Sphingobacteriaceae</taxon>
        <taxon>Pedobacter</taxon>
    </lineage>
</organism>
<proteinExistence type="predicted"/>
<dbReference type="RefSeq" id="WP_337716232.1">
    <property type="nucleotide sequence ID" value="NZ_JBBEUB010000002.1"/>
</dbReference>
<dbReference type="Pfam" id="PF20240">
    <property type="entry name" value="DUF6597"/>
    <property type="match status" value="1"/>
</dbReference>
<dbReference type="PANTHER" id="PTHR46796">
    <property type="entry name" value="HTH-TYPE TRANSCRIPTIONAL ACTIVATOR RHAS-RELATED"/>
    <property type="match status" value="1"/>
</dbReference>
<comment type="caution">
    <text evidence="5">The sequence shown here is derived from an EMBL/GenBank/DDBJ whole genome shotgun (WGS) entry which is preliminary data.</text>
</comment>